<dbReference type="InterPro" id="IPR002645">
    <property type="entry name" value="STAS_dom"/>
</dbReference>
<evidence type="ECO:0000259" key="2">
    <source>
        <dbReference type="PROSITE" id="PS50801"/>
    </source>
</evidence>
<organism evidence="3 4">
    <name type="scientific">Sphaerisporangium album</name>
    <dbReference type="NCBI Taxonomy" id="509200"/>
    <lineage>
        <taxon>Bacteria</taxon>
        <taxon>Bacillati</taxon>
        <taxon>Actinomycetota</taxon>
        <taxon>Actinomycetes</taxon>
        <taxon>Streptosporangiales</taxon>
        <taxon>Streptosporangiaceae</taxon>
        <taxon>Sphaerisporangium</taxon>
    </lineage>
</organism>
<dbReference type="PANTHER" id="PTHR33745:SF3">
    <property type="entry name" value="RSBT CO-ANTAGONIST PROTEIN RSBRC"/>
    <property type="match status" value="1"/>
</dbReference>
<proteinExistence type="predicted"/>
<evidence type="ECO:0000313" key="3">
    <source>
        <dbReference type="EMBL" id="RCG32586.1"/>
    </source>
</evidence>
<dbReference type="InterPro" id="IPR051932">
    <property type="entry name" value="Bact_StressResp_Reg"/>
</dbReference>
<evidence type="ECO:0000256" key="1">
    <source>
        <dbReference type="ARBA" id="ARBA00022553"/>
    </source>
</evidence>
<dbReference type="AlphaFoldDB" id="A0A367FQA8"/>
<keyword evidence="4" id="KW-1185">Reference proteome</keyword>
<dbReference type="InterPro" id="IPR036513">
    <property type="entry name" value="STAS_dom_sf"/>
</dbReference>
<comment type="caution">
    <text evidence="3">The sequence shown here is derived from an EMBL/GenBank/DDBJ whole genome shotgun (WGS) entry which is preliminary data.</text>
</comment>
<keyword evidence="1" id="KW-0597">Phosphoprotein</keyword>
<dbReference type="Pfam" id="PF14361">
    <property type="entry name" value="RsbRD_N"/>
    <property type="match status" value="1"/>
</dbReference>
<feature type="domain" description="STAS" evidence="2">
    <location>
        <begin position="181"/>
        <end position="292"/>
    </location>
</feature>
<sequence length="315" mass="34597">MILGVLSVASPENTVLLVAWVGPGAVLTVQENTSRHHIERLLRDNEDGILDRWVQISNEPLLGRVNESETRRELHEIYRVLLQSLSRPEAASELRGLLAELSRNRARQGFTPSETAVSVYGLKEAVYELIGAEQEGDEQALRGFIWLSRTIDGLGLYTFEAYSAARDKIISDQTEQLLELSTPVVKLWEGIVSVPLVGTLDSARTQVVMEKLLQTLVDTGSEYAVIDITGVPAVDTQVAQHLLKTVMAARLMGAHCVISGIRPQIAHTIVTLGIEFGDIVTKATLADALAYALRKSGVEVVNKRRTRLAIRAEEA</sequence>
<evidence type="ECO:0000313" key="4">
    <source>
        <dbReference type="Proteomes" id="UP000253094"/>
    </source>
</evidence>
<dbReference type="InterPro" id="IPR025751">
    <property type="entry name" value="RsbRD_N_dom"/>
</dbReference>
<reference evidence="3 4" key="1">
    <citation type="submission" date="2018-06" db="EMBL/GenBank/DDBJ databases">
        <title>Sphaerisporangium craniellae sp. nov., isolated from a marine sponge in the South China Sea.</title>
        <authorList>
            <person name="Li L."/>
        </authorList>
    </citation>
    <scope>NUCLEOTIDE SEQUENCE [LARGE SCALE GENOMIC DNA]</scope>
    <source>
        <strain evidence="3 4">CCTCC AA 208026</strain>
    </source>
</reference>
<dbReference type="CDD" id="cd07041">
    <property type="entry name" value="STAS_RsbR_RsbS_like"/>
    <property type="match status" value="1"/>
</dbReference>
<dbReference type="PANTHER" id="PTHR33745">
    <property type="entry name" value="RSBT ANTAGONIST PROTEIN RSBS-RELATED"/>
    <property type="match status" value="1"/>
</dbReference>
<dbReference type="PROSITE" id="PS50801">
    <property type="entry name" value="STAS"/>
    <property type="match status" value="1"/>
</dbReference>
<name>A0A367FQA8_9ACTN</name>
<dbReference type="Gene3D" id="3.30.750.24">
    <property type="entry name" value="STAS domain"/>
    <property type="match status" value="1"/>
</dbReference>
<gene>
    <name evidence="3" type="ORF">DQ384_03585</name>
</gene>
<dbReference type="Pfam" id="PF01740">
    <property type="entry name" value="STAS"/>
    <property type="match status" value="1"/>
</dbReference>
<accession>A0A367FQA8</accession>
<protein>
    <submittedName>
        <fullName evidence="3">STAS domain-containing protein</fullName>
    </submittedName>
</protein>
<dbReference type="SUPFAM" id="SSF52091">
    <property type="entry name" value="SpoIIaa-like"/>
    <property type="match status" value="1"/>
</dbReference>
<dbReference type="OrthoDB" id="9800154at2"/>
<dbReference type="EMBL" id="QOIL01000002">
    <property type="protein sequence ID" value="RCG32586.1"/>
    <property type="molecule type" value="Genomic_DNA"/>
</dbReference>
<dbReference type="Proteomes" id="UP000253094">
    <property type="component" value="Unassembled WGS sequence"/>
</dbReference>